<dbReference type="PRINTS" id="PR00129">
    <property type="entry name" value="CUTINASE"/>
</dbReference>
<reference evidence="13 14" key="1">
    <citation type="journal article" date="2019" name="PLoS ONE">
        <title>Comparative genome analysis indicates high evolutionary potential of pathogenicity genes in Colletotrichum tanaceti.</title>
        <authorList>
            <person name="Lelwala R.V."/>
            <person name="Korhonen P.K."/>
            <person name="Young N.D."/>
            <person name="Scott J.B."/>
            <person name="Ades P.A."/>
            <person name="Gasser R.B."/>
            <person name="Taylor P.W.J."/>
        </authorList>
    </citation>
    <scope>NUCLEOTIDE SEQUENCE [LARGE SCALE GENOMIC DNA]</scope>
    <source>
        <strain evidence="13">BRIP57314</strain>
    </source>
</reference>
<comment type="function">
    <text evidence="12">Catalyzes the hydrolysis of complex carboxylic polyesters found in the cell wall of plants. Degrades cutin, a macromolecule that forms the structure of the plant cuticle.</text>
</comment>
<evidence type="ECO:0000256" key="9">
    <source>
        <dbReference type="ARBA" id="ARBA00034045"/>
    </source>
</evidence>
<evidence type="ECO:0000256" key="8">
    <source>
        <dbReference type="ARBA" id="ARBA00023157"/>
    </source>
</evidence>
<feature type="chain" id="PRO_5021038932" description="Cutinase" evidence="12">
    <location>
        <begin position="21"/>
        <end position="258"/>
    </location>
</feature>
<dbReference type="PANTHER" id="PTHR48250:SF2">
    <property type="entry name" value="CUTINASE"/>
    <property type="match status" value="1"/>
</dbReference>
<protein>
    <recommendedName>
        <fullName evidence="3 12">Cutinase</fullName>
        <ecNumber evidence="3 12">3.1.1.74</ecNumber>
    </recommendedName>
</protein>
<evidence type="ECO:0000256" key="3">
    <source>
        <dbReference type="ARBA" id="ARBA00013095"/>
    </source>
</evidence>
<proteinExistence type="inferred from homology"/>
<keyword evidence="8 11" id="KW-1015">Disulfide bond</keyword>
<evidence type="ECO:0000256" key="2">
    <source>
        <dbReference type="ARBA" id="ARBA00007534"/>
    </source>
</evidence>
<dbReference type="AlphaFoldDB" id="A0A4U6X3Z7"/>
<dbReference type="GO" id="GO:0016052">
    <property type="term" value="P:carbohydrate catabolic process"/>
    <property type="evidence" value="ECO:0007669"/>
    <property type="project" value="TreeGrafter"/>
</dbReference>
<sequence length="258" mass="26303">MKAGLFFLAASAALAAPLESVPPAAAAAAAVVVRSEAGSFPIAELEAYYSAAYTVKPKDADALHPDISKRQYNGDTFNQLTDGTPCRRVTLIWARGTTQSGNVGDAGSEGPAFFNALASRVGASNLAVQGVDYPASIFGFLAGGDAAGSTTMANLVARAVTQCPSTKIVLSGYSQGGQLVHNAASKLTAAQTNRISAVLIFGDPFDGQRVGTVPPAKVKVICHDGDNICDGGIIITADHRNYEQDAAAAAAFVAGLVA</sequence>
<comment type="caution">
    <text evidence="13">The sequence shown here is derived from an EMBL/GenBank/DDBJ whole genome shotgun (WGS) entry which is preliminary data.</text>
</comment>
<keyword evidence="6 12" id="KW-0732">Signal</keyword>
<dbReference type="GO" id="GO:0005576">
    <property type="term" value="C:extracellular region"/>
    <property type="evidence" value="ECO:0007669"/>
    <property type="project" value="UniProtKB-SubCell"/>
</dbReference>
<feature type="active site" description="Nucleophile" evidence="10">
    <location>
        <position position="174"/>
    </location>
</feature>
<evidence type="ECO:0000256" key="1">
    <source>
        <dbReference type="ARBA" id="ARBA00004613"/>
    </source>
</evidence>
<organism evidence="13 14">
    <name type="scientific">Colletotrichum tanaceti</name>
    <dbReference type="NCBI Taxonomy" id="1306861"/>
    <lineage>
        <taxon>Eukaryota</taxon>
        <taxon>Fungi</taxon>
        <taxon>Dikarya</taxon>
        <taxon>Ascomycota</taxon>
        <taxon>Pezizomycotina</taxon>
        <taxon>Sordariomycetes</taxon>
        <taxon>Hypocreomycetidae</taxon>
        <taxon>Glomerellales</taxon>
        <taxon>Glomerellaceae</taxon>
        <taxon>Colletotrichum</taxon>
        <taxon>Colletotrichum destructivum species complex</taxon>
    </lineage>
</organism>
<evidence type="ECO:0000313" key="13">
    <source>
        <dbReference type="EMBL" id="TKW50091.1"/>
    </source>
</evidence>
<dbReference type="SMART" id="SM01110">
    <property type="entry name" value="Cutinase"/>
    <property type="match status" value="1"/>
</dbReference>
<evidence type="ECO:0000256" key="6">
    <source>
        <dbReference type="ARBA" id="ARBA00022729"/>
    </source>
</evidence>
<dbReference type="InterPro" id="IPR011150">
    <property type="entry name" value="Cutinase_monf"/>
</dbReference>
<comment type="subcellular location">
    <subcellularLocation>
        <location evidence="1 12">Secreted</location>
    </subcellularLocation>
</comment>
<evidence type="ECO:0000256" key="11">
    <source>
        <dbReference type="PIRSR" id="PIRSR611150-2"/>
    </source>
</evidence>
<dbReference type="STRING" id="1306861.A0A4U6X3Z7"/>
<dbReference type="GO" id="GO:0050525">
    <property type="term" value="F:cutinase activity"/>
    <property type="evidence" value="ECO:0007669"/>
    <property type="project" value="UniProtKB-UniRule"/>
</dbReference>
<keyword evidence="5 12" id="KW-0964">Secreted</keyword>
<name>A0A4U6X3Z7_9PEZI</name>
<dbReference type="InterPro" id="IPR043579">
    <property type="entry name" value="CUTINASE_2"/>
</dbReference>
<feature type="signal peptide" evidence="12">
    <location>
        <begin position="1"/>
        <end position="20"/>
    </location>
</feature>
<evidence type="ECO:0000256" key="5">
    <source>
        <dbReference type="ARBA" id="ARBA00022525"/>
    </source>
</evidence>
<dbReference type="InterPro" id="IPR029058">
    <property type="entry name" value="AB_hydrolase_fold"/>
</dbReference>
<dbReference type="Gene3D" id="3.40.50.1820">
    <property type="entry name" value="alpha/beta hydrolase"/>
    <property type="match status" value="1"/>
</dbReference>
<comment type="catalytic activity">
    <reaction evidence="9 12">
        <text>cutin + H2O = cutin monomers.</text>
        <dbReference type="EC" id="3.1.1.74"/>
    </reaction>
</comment>
<comment type="similarity">
    <text evidence="2 12">Belongs to the cutinase family.</text>
</comment>
<evidence type="ECO:0000256" key="12">
    <source>
        <dbReference type="RuleBase" id="RU361263"/>
    </source>
</evidence>
<dbReference type="Pfam" id="PF01083">
    <property type="entry name" value="Cutinase"/>
    <property type="match status" value="1"/>
</dbReference>
<evidence type="ECO:0000256" key="10">
    <source>
        <dbReference type="PIRSR" id="PIRSR611150-1"/>
    </source>
</evidence>
<dbReference type="InterPro" id="IPR043580">
    <property type="entry name" value="CUTINASE_1"/>
</dbReference>
<accession>A0A4U6X3Z7</accession>
<dbReference type="PANTHER" id="PTHR48250">
    <property type="entry name" value="CUTINASE 2-RELATED"/>
    <property type="match status" value="1"/>
</dbReference>
<evidence type="ECO:0000256" key="4">
    <source>
        <dbReference type="ARBA" id="ARBA00022487"/>
    </source>
</evidence>
<dbReference type="InterPro" id="IPR000675">
    <property type="entry name" value="Cutinase/axe"/>
</dbReference>
<dbReference type="SUPFAM" id="SSF53474">
    <property type="entry name" value="alpha/beta-Hydrolases"/>
    <property type="match status" value="1"/>
</dbReference>
<dbReference type="EC" id="3.1.1.74" evidence="3 12"/>
<dbReference type="EMBL" id="PJEX01000440">
    <property type="protein sequence ID" value="TKW50091.1"/>
    <property type="molecule type" value="Genomic_DNA"/>
</dbReference>
<feature type="disulfide bond" evidence="11">
    <location>
        <begin position="222"/>
        <end position="229"/>
    </location>
</feature>
<evidence type="ECO:0000313" key="14">
    <source>
        <dbReference type="Proteomes" id="UP000310108"/>
    </source>
</evidence>
<keyword evidence="4 12" id="KW-0719">Serine esterase</keyword>
<dbReference type="PROSITE" id="PS00931">
    <property type="entry name" value="CUTINASE_2"/>
    <property type="match status" value="1"/>
</dbReference>
<dbReference type="PROSITE" id="PS00155">
    <property type="entry name" value="CUTINASE_1"/>
    <property type="match status" value="1"/>
</dbReference>
<keyword evidence="7 12" id="KW-0378">Hydrolase</keyword>
<feature type="disulfide bond" evidence="11">
    <location>
        <begin position="86"/>
        <end position="163"/>
    </location>
</feature>
<feature type="active site" description="Proton donor/acceptor" evidence="10">
    <location>
        <position position="239"/>
    </location>
</feature>
<keyword evidence="14" id="KW-1185">Reference proteome</keyword>
<evidence type="ECO:0000256" key="7">
    <source>
        <dbReference type="ARBA" id="ARBA00022801"/>
    </source>
</evidence>
<feature type="active site" evidence="10">
    <location>
        <position position="226"/>
    </location>
</feature>
<dbReference type="Proteomes" id="UP000310108">
    <property type="component" value="Unassembled WGS sequence"/>
</dbReference>
<gene>
    <name evidence="13" type="ORF">CTA1_3912</name>
</gene>